<dbReference type="Proteomes" id="UP000294739">
    <property type="component" value="Unassembled WGS sequence"/>
</dbReference>
<sequence length="136" mass="15068">MSIQVSDRPAVPESDVFDTNCPSRGVLEHVTSRWGVLVLAALSEGPMRFSELHRRIGGVSQKMLAQTLRTLAADGFLHREVTPATPPQVSYRLTELGREVTRHVVGLVGWIERKVPEILEARSTYETSISRDSATT</sequence>
<dbReference type="PANTHER" id="PTHR33204:SF37">
    <property type="entry name" value="HTH-TYPE TRANSCRIPTIONAL REGULATOR YODB"/>
    <property type="match status" value="1"/>
</dbReference>
<dbReference type="Gene3D" id="1.10.10.10">
    <property type="entry name" value="Winged helix-like DNA-binding domain superfamily/Winged helix DNA-binding domain"/>
    <property type="match status" value="1"/>
</dbReference>
<dbReference type="InParanoid" id="A0A4R5DBY0"/>
<keyword evidence="3" id="KW-0804">Transcription</keyword>
<keyword evidence="1" id="KW-0805">Transcription regulation</keyword>
<comment type="caution">
    <text evidence="5">The sequence shown here is derived from an EMBL/GenBank/DDBJ whole genome shotgun (WGS) entry which is preliminary data.</text>
</comment>
<name>A0A4R5DBY0_9ACTN</name>
<organism evidence="5 6">
    <name type="scientific">Jiangella asiatica</name>
    <dbReference type="NCBI Taxonomy" id="2530372"/>
    <lineage>
        <taxon>Bacteria</taxon>
        <taxon>Bacillati</taxon>
        <taxon>Actinomycetota</taxon>
        <taxon>Actinomycetes</taxon>
        <taxon>Jiangellales</taxon>
        <taxon>Jiangellaceae</taxon>
        <taxon>Jiangella</taxon>
    </lineage>
</organism>
<dbReference type="PROSITE" id="PS51118">
    <property type="entry name" value="HTH_HXLR"/>
    <property type="match status" value="1"/>
</dbReference>
<evidence type="ECO:0000256" key="2">
    <source>
        <dbReference type="ARBA" id="ARBA00023125"/>
    </source>
</evidence>
<keyword evidence="2" id="KW-0238">DNA-binding</keyword>
<dbReference type="AlphaFoldDB" id="A0A4R5DBY0"/>
<feature type="domain" description="HTH hxlR-type" evidence="4">
    <location>
        <begin position="21"/>
        <end position="119"/>
    </location>
</feature>
<reference evidence="5 6" key="1">
    <citation type="submission" date="2019-03" db="EMBL/GenBank/DDBJ databases">
        <title>Draft genome sequences of novel Actinobacteria.</title>
        <authorList>
            <person name="Sahin N."/>
            <person name="Ay H."/>
            <person name="Saygin H."/>
        </authorList>
    </citation>
    <scope>NUCLEOTIDE SEQUENCE [LARGE SCALE GENOMIC DNA]</scope>
    <source>
        <strain evidence="5 6">5K138</strain>
    </source>
</reference>
<dbReference type="PANTHER" id="PTHR33204">
    <property type="entry name" value="TRANSCRIPTIONAL REGULATOR, MARR FAMILY"/>
    <property type="match status" value="1"/>
</dbReference>
<evidence type="ECO:0000313" key="5">
    <source>
        <dbReference type="EMBL" id="TDE10427.1"/>
    </source>
</evidence>
<accession>A0A4R5DBY0</accession>
<dbReference type="GO" id="GO:0003677">
    <property type="term" value="F:DNA binding"/>
    <property type="evidence" value="ECO:0007669"/>
    <property type="project" value="UniProtKB-KW"/>
</dbReference>
<dbReference type="EMBL" id="SMKZ01000014">
    <property type="protein sequence ID" value="TDE10427.1"/>
    <property type="molecule type" value="Genomic_DNA"/>
</dbReference>
<evidence type="ECO:0000313" key="6">
    <source>
        <dbReference type="Proteomes" id="UP000294739"/>
    </source>
</evidence>
<evidence type="ECO:0000259" key="4">
    <source>
        <dbReference type="PROSITE" id="PS51118"/>
    </source>
</evidence>
<dbReference type="InterPro" id="IPR036390">
    <property type="entry name" value="WH_DNA-bd_sf"/>
</dbReference>
<dbReference type="SUPFAM" id="SSF46785">
    <property type="entry name" value="Winged helix' DNA-binding domain"/>
    <property type="match status" value="1"/>
</dbReference>
<evidence type="ECO:0000256" key="1">
    <source>
        <dbReference type="ARBA" id="ARBA00023015"/>
    </source>
</evidence>
<dbReference type="OrthoDB" id="370168at2"/>
<protein>
    <submittedName>
        <fullName evidence="5">Transcriptional regulator</fullName>
    </submittedName>
</protein>
<evidence type="ECO:0000256" key="3">
    <source>
        <dbReference type="ARBA" id="ARBA00023163"/>
    </source>
</evidence>
<dbReference type="InterPro" id="IPR036388">
    <property type="entry name" value="WH-like_DNA-bd_sf"/>
</dbReference>
<dbReference type="Pfam" id="PF01638">
    <property type="entry name" value="HxlR"/>
    <property type="match status" value="1"/>
</dbReference>
<dbReference type="InterPro" id="IPR002577">
    <property type="entry name" value="HTH_HxlR"/>
</dbReference>
<keyword evidence="6" id="KW-1185">Reference proteome</keyword>
<proteinExistence type="predicted"/>
<gene>
    <name evidence="5" type="ORF">E1269_12110</name>
</gene>